<dbReference type="InterPro" id="IPR043502">
    <property type="entry name" value="DNA/RNA_pol_sf"/>
</dbReference>
<evidence type="ECO:0000313" key="2">
    <source>
        <dbReference type="EMBL" id="KAF7705683.1"/>
    </source>
</evidence>
<dbReference type="EMBL" id="JABFDY010000007">
    <property type="protein sequence ID" value="KAF7705683.1"/>
    <property type="molecule type" value="Genomic_DNA"/>
</dbReference>
<evidence type="ECO:0000313" key="3">
    <source>
        <dbReference type="Proteomes" id="UP000606274"/>
    </source>
</evidence>
<dbReference type="AlphaFoldDB" id="A0A8T0BHW0"/>
<accession>A0A8T0BHW0</accession>
<dbReference type="InterPro" id="IPR000477">
    <property type="entry name" value="RT_dom"/>
</dbReference>
<reference evidence="2" key="1">
    <citation type="submission" date="2020-08" db="EMBL/GenBank/DDBJ databases">
        <title>Chromosome-level assembly of Southern catfish (Silurus meridionalis) provides insights into visual adaptation to the nocturnal and benthic lifestyles.</title>
        <authorList>
            <person name="Zhang Y."/>
            <person name="Wang D."/>
            <person name="Peng Z."/>
        </authorList>
    </citation>
    <scope>NUCLEOTIDE SEQUENCE</scope>
    <source>
        <strain evidence="2">SWU-2019-XX</strain>
        <tissue evidence="2">Muscle</tissue>
    </source>
</reference>
<dbReference type="PROSITE" id="PS50878">
    <property type="entry name" value="RT_POL"/>
    <property type="match status" value="1"/>
</dbReference>
<feature type="non-terminal residue" evidence="2">
    <location>
        <position position="1"/>
    </location>
</feature>
<dbReference type="SUPFAM" id="SSF56672">
    <property type="entry name" value="DNA/RNA polymerases"/>
    <property type="match status" value="1"/>
</dbReference>
<sequence>MARLNYKVKVEDMLKTGNSRSAWEGRVKVNSVLSDVLFSSTGSPQGCVLSPLLFVLYTNECRSQLERRHIIKFADDSVIVSLLDNEDSVHGSVLVDFIDWCKLSFLDINVLKTKEMIVDFRKNRTAISPVVINDHAVEIVHHFKYLGTIIDEKLTFGAHVDAVCKKSPPAY</sequence>
<feature type="domain" description="Reverse transcriptase" evidence="1">
    <location>
        <begin position="1"/>
        <end position="150"/>
    </location>
</feature>
<dbReference type="Proteomes" id="UP000606274">
    <property type="component" value="Unassembled WGS sequence"/>
</dbReference>
<organism evidence="2 3">
    <name type="scientific">Silurus meridionalis</name>
    <name type="common">Southern catfish</name>
    <name type="synonym">Silurus soldatovi meridionalis</name>
    <dbReference type="NCBI Taxonomy" id="175797"/>
    <lineage>
        <taxon>Eukaryota</taxon>
        <taxon>Metazoa</taxon>
        <taxon>Chordata</taxon>
        <taxon>Craniata</taxon>
        <taxon>Vertebrata</taxon>
        <taxon>Euteleostomi</taxon>
        <taxon>Actinopterygii</taxon>
        <taxon>Neopterygii</taxon>
        <taxon>Teleostei</taxon>
        <taxon>Ostariophysi</taxon>
        <taxon>Siluriformes</taxon>
        <taxon>Siluridae</taxon>
        <taxon>Silurus</taxon>
    </lineage>
</organism>
<proteinExistence type="predicted"/>
<dbReference type="Pfam" id="PF00078">
    <property type="entry name" value="RVT_1"/>
    <property type="match status" value="1"/>
</dbReference>
<comment type="caution">
    <text evidence="2">The sequence shown here is derived from an EMBL/GenBank/DDBJ whole genome shotgun (WGS) entry which is preliminary data.</text>
</comment>
<protein>
    <recommendedName>
        <fullName evidence="1">Reverse transcriptase domain-containing protein</fullName>
    </recommendedName>
</protein>
<gene>
    <name evidence="2" type="ORF">HF521_020969</name>
</gene>
<name>A0A8T0BHW0_SILME</name>
<evidence type="ECO:0000259" key="1">
    <source>
        <dbReference type="PROSITE" id="PS50878"/>
    </source>
</evidence>
<dbReference type="PANTHER" id="PTHR33332">
    <property type="entry name" value="REVERSE TRANSCRIPTASE DOMAIN-CONTAINING PROTEIN"/>
    <property type="match status" value="1"/>
</dbReference>
<keyword evidence="3" id="KW-1185">Reference proteome</keyword>